<comment type="caution">
    <text evidence="6">The sequence shown here is derived from an EMBL/GenBank/DDBJ whole genome shotgun (WGS) entry which is preliminary data.</text>
</comment>
<reference evidence="6 7" key="1">
    <citation type="submission" date="2020-08" db="EMBL/GenBank/DDBJ databases">
        <title>Sequencing the genomes of 1000 actinobacteria strains.</title>
        <authorList>
            <person name="Klenk H.-P."/>
        </authorList>
    </citation>
    <scope>NUCLEOTIDE SEQUENCE [LARGE SCALE GENOMIC DNA]</scope>
    <source>
        <strain evidence="6 7">DSM 43768</strain>
    </source>
</reference>
<dbReference type="PROSITE" id="PS00041">
    <property type="entry name" value="HTH_ARAC_FAMILY_1"/>
    <property type="match status" value="1"/>
</dbReference>
<dbReference type="InterPro" id="IPR009057">
    <property type="entry name" value="Homeodomain-like_sf"/>
</dbReference>
<name>A0A7X0NWQ1_9ACTN</name>
<dbReference type="SUPFAM" id="SSF46689">
    <property type="entry name" value="Homeodomain-like"/>
    <property type="match status" value="2"/>
</dbReference>
<feature type="domain" description="HTH araC/xylS-type" evidence="5">
    <location>
        <begin position="236"/>
        <end position="334"/>
    </location>
</feature>
<dbReference type="InterPro" id="IPR052158">
    <property type="entry name" value="INH-QAR"/>
</dbReference>
<keyword evidence="4" id="KW-0812">Transmembrane</keyword>
<sequence>MDSDRPGRAAPDAGGGWTRRARSPFRTVAALAMDGVSAFALGGISGGFAYCAQPGLPRFEVVVCAEVPGMVRTDLGLPLRVTHGLDTLAEADLIIVLPSCRAAPRPSAAVSAALRAAYRREAIIVAFSAGAYLLADARLLDGRRATTHWSLIDGFAARFPQVSVVPEALYVDEGRLITGAGGAACLDVCMHLLRREHGAAVANAVAREMVAAPHRDGDQAQFRDRPVPAEGEKSLTPVIDWLLANLDRPVSIGELAGRALMSERTFNRRFKAVTGTTPYSWLLTRRLERAAELLESTELPVEEVARQVGYNTAAVFRQQFTKRHGVAPRIYRRKFRQK</sequence>
<dbReference type="EMBL" id="JACHMI010000001">
    <property type="protein sequence ID" value="MBB6551005.1"/>
    <property type="molecule type" value="Genomic_DNA"/>
</dbReference>
<protein>
    <submittedName>
        <fullName evidence="6">Transcriptional regulator GlxA family with amidase domain</fullName>
    </submittedName>
</protein>
<dbReference type="Pfam" id="PF01965">
    <property type="entry name" value="DJ-1_PfpI"/>
    <property type="match status" value="1"/>
</dbReference>
<evidence type="ECO:0000256" key="3">
    <source>
        <dbReference type="ARBA" id="ARBA00023163"/>
    </source>
</evidence>
<accession>A0A7X0NWQ1</accession>
<dbReference type="InterPro" id="IPR029062">
    <property type="entry name" value="Class_I_gatase-like"/>
</dbReference>
<proteinExistence type="predicted"/>
<dbReference type="InterPro" id="IPR018060">
    <property type="entry name" value="HTH_AraC"/>
</dbReference>
<organism evidence="6 7">
    <name type="scientific">Nonomuraea rubra</name>
    <dbReference type="NCBI Taxonomy" id="46180"/>
    <lineage>
        <taxon>Bacteria</taxon>
        <taxon>Bacillati</taxon>
        <taxon>Actinomycetota</taxon>
        <taxon>Actinomycetes</taxon>
        <taxon>Streptosporangiales</taxon>
        <taxon>Streptosporangiaceae</taxon>
        <taxon>Nonomuraea</taxon>
    </lineage>
</organism>
<feature type="transmembrane region" description="Helical" evidence="4">
    <location>
        <begin position="28"/>
        <end position="50"/>
    </location>
</feature>
<dbReference type="Gene3D" id="1.10.10.60">
    <property type="entry name" value="Homeodomain-like"/>
    <property type="match status" value="2"/>
</dbReference>
<evidence type="ECO:0000256" key="4">
    <source>
        <dbReference type="SAM" id="Phobius"/>
    </source>
</evidence>
<evidence type="ECO:0000313" key="6">
    <source>
        <dbReference type="EMBL" id="MBB6551005.1"/>
    </source>
</evidence>
<keyword evidence="3" id="KW-0804">Transcription</keyword>
<dbReference type="InterPro" id="IPR002818">
    <property type="entry name" value="DJ-1/PfpI"/>
</dbReference>
<dbReference type="GO" id="GO:0003700">
    <property type="term" value="F:DNA-binding transcription factor activity"/>
    <property type="evidence" value="ECO:0007669"/>
    <property type="project" value="InterPro"/>
</dbReference>
<dbReference type="CDD" id="cd03137">
    <property type="entry name" value="GATase1_AraC_1"/>
    <property type="match status" value="1"/>
</dbReference>
<dbReference type="Gene3D" id="3.40.50.880">
    <property type="match status" value="1"/>
</dbReference>
<dbReference type="PANTHER" id="PTHR43130">
    <property type="entry name" value="ARAC-FAMILY TRANSCRIPTIONAL REGULATOR"/>
    <property type="match status" value="1"/>
</dbReference>
<dbReference type="InterPro" id="IPR018062">
    <property type="entry name" value="HTH_AraC-typ_CS"/>
</dbReference>
<evidence type="ECO:0000256" key="1">
    <source>
        <dbReference type="ARBA" id="ARBA00023015"/>
    </source>
</evidence>
<dbReference type="SMART" id="SM00342">
    <property type="entry name" value="HTH_ARAC"/>
    <property type="match status" value="1"/>
</dbReference>
<dbReference type="Pfam" id="PF12833">
    <property type="entry name" value="HTH_18"/>
    <property type="match status" value="1"/>
</dbReference>
<keyword evidence="7" id="KW-1185">Reference proteome</keyword>
<keyword evidence="1" id="KW-0805">Transcription regulation</keyword>
<dbReference type="RefSeq" id="WP_221525027.1">
    <property type="nucleotide sequence ID" value="NZ_JACHMI010000001.1"/>
</dbReference>
<keyword evidence="2" id="KW-0238">DNA-binding</keyword>
<dbReference type="SUPFAM" id="SSF52317">
    <property type="entry name" value="Class I glutamine amidotransferase-like"/>
    <property type="match status" value="1"/>
</dbReference>
<keyword evidence="4" id="KW-1133">Transmembrane helix</keyword>
<keyword evidence="4" id="KW-0472">Membrane</keyword>
<dbReference type="PANTHER" id="PTHR43130:SF3">
    <property type="entry name" value="HTH-TYPE TRANSCRIPTIONAL REGULATOR RV1931C"/>
    <property type="match status" value="1"/>
</dbReference>
<dbReference type="PROSITE" id="PS01124">
    <property type="entry name" value="HTH_ARAC_FAMILY_2"/>
    <property type="match status" value="1"/>
</dbReference>
<evidence type="ECO:0000259" key="5">
    <source>
        <dbReference type="PROSITE" id="PS01124"/>
    </source>
</evidence>
<dbReference type="GO" id="GO:0043565">
    <property type="term" value="F:sequence-specific DNA binding"/>
    <property type="evidence" value="ECO:0007669"/>
    <property type="project" value="InterPro"/>
</dbReference>
<evidence type="ECO:0000313" key="7">
    <source>
        <dbReference type="Proteomes" id="UP000565579"/>
    </source>
</evidence>
<dbReference type="AlphaFoldDB" id="A0A7X0NWQ1"/>
<evidence type="ECO:0000256" key="2">
    <source>
        <dbReference type="ARBA" id="ARBA00023125"/>
    </source>
</evidence>
<dbReference type="Proteomes" id="UP000565579">
    <property type="component" value="Unassembled WGS sequence"/>
</dbReference>
<gene>
    <name evidence="6" type="ORF">HD593_005800</name>
</gene>